<gene>
    <name evidence="3" type="ORF">FisN_33Hh001</name>
</gene>
<evidence type="ECO:0000313" key="4">
    <source>
        <dbReference type="Proteomes" id="UP000198406"/>
    </source>
</evidence>
<feature type="compositionally biased region" description="Polar residues" evidence="1">
    <location>
        <begin position="565"/>
        <end position="579"/>
    </location>
</feature>
<feature type="chain" id="PRO_5013029427" evidence="2">
    <location>
        <begin position="24"/>
        <end position="769"/>
    </location>
</feature>
<feature type="compositionally biased region" description="Polar residues" evidence="1">
    <location>
        <begin position="213"/>
        <end position="227"/>
    </location>
</feature>
<feature type="region of interest" description="Disordered" evidence="1">
    <location>
        <begin position="657"/>
        <end position="678"/>
    </location>
</feature>
<feature type="region of interest" description="Disordered" evidence="1">
    <location>
        <begin position="196"/>
        <end position="227"/>
    </location>
</feature>
<feature type="compositionally biased region" description="Polar residues" evidence="1">
    <location>
        <begin position="479"/>
        <end position="491"/>
    </location>
</feature>
<sequence length="769" mass="85452">MTGRTAFCITFLWISLLSWQLMAFAPRPHPPRTTPTTSMAPNFLESIRQAFFKTEKEILLRDFPVPDSEAVRKTLSLIAVHPQQKENKKKKKNNIFHSIQQWWNQQAFARNDDDFVLQKDVEILSAEEYLSLRRELRPDFQIPINSNPPITVDVEEAIQKSEISKDRVRPRPDFTPSTSFDSVNNDPQVILIVPQTTPANVDALRPQRDSVRPISTTRETQPNQPARTSYLESLEAVDRVARSEGTLRESSSYLESLDASESFASRVSQIPRQQELEALSNRREWGTEETLMPPLEDPGIASSDSNYLDVAVMKEESLKTLSAQQVLENDRSQVPFVDIPKPSGPTGVIASVSYLESLEAVDRVVRPEATSRQSSYLESLDSDASESFAGRMSLIPRQQETTATAMLNQQGWGTKKETTLPLKEQRVTFSDSSYLDGAIMREESLKSLPTQQVQESRQYSSLQEMEDLKGAINTFTDNNVRNQLDQGGTSEVTKDDTPAEIDPTAYRVSLQQESLFTMGESAADSDDLQSSTISSEETANKSRVGYKRESTRPVIPQRASFSPVRSTVKDYNSTGSSPYLASMRGLKSSPFNDEKEPIIDTRKPRKSFEATGIGTFSPVRASIKNVNSTSSSPYLTNLRGQAIAPFDFNAATFAASAKDESVTPNEDTTPLEADTPDHSATQRTFADDLFWSPQRAQPTKSSFAPVLSGIKYVNATSSSPYLTALRGTTTTQPRMNLLRPKVTTDMQANQLPVGLKDVNEPVGPVGASL</sequence>
<evidence type="ECO:0000313" key="3">
    <source>
        <dbReference type="EMBL" id="GAX28721.1"/>
    </source>
</evidence>
<evidence type="ECO:0000256" key="1">
    <source>
        <dbReference type="SAM" id="MobiDB-lite"/>
    </source>
</evidence>
<reference evidence="3 4" key="1">
    <citation type="journal article" date="2015" name="Plant Cell">
        <title>Oil accumulation by the oleaginous diatom Fistulifera solaris as revealed by the genome and transcriptome.</title>
        <authorList>
            <person name="Tanaka T."/>
            <person name="Maeda Y."/>
            <person name="Veluchamy A."/>
            <person name="Tanaka M."/>
            <person name="Abida H."/>
            <person name="Marechal E."/>
            <person name="Bowler C."/>
            <person name="Muto M."/>
            <person name="Sunaga Y."/>
            <person name="Tanaka M."/>
            <person name="Yoshino T."/>
            <person name="Taniguchi T."/>
            <person name="Fukuda Y."/>
            <person name="Nemoto M."/>
            <person name="Matsumoto M."/>
            <person name="Wong P.S."/>
            <person name="Aburatani S."/>
            <person name="Fujibuchi W."/>
        </authorList>
    </citation>
    <scope>NUCLEOTIDE SEQUENCE [LARGE SCALE GENOMIC DNA]</scope>
    <source>
        <strain evidence="3 4">JPCC DA0580</strain>
    </source>
</reference>
<keyword evidence="4" id="KW-1185">Reference proteome</keyword>
<keyword evidence="2" id="KW-0732">Signal</keyword>
<evidence type="ECO:0000256" key="2">
    <source>
        <dbReference type="SAM" id="SignalP"/>
    </source>
</evidence>
<dbReference type="InParanoid" id="A0A1Z5KRU4"/>
<feature type="region of interest" description="Disordered" evidence="1">
    <location>
        <begin position="520"/>
        <end position="553"/>
    </location>
</feature>
<proteinExistence type="predicted"/>
<feature type="region of interest" description="Disordered" evidence="1">
    <location>
        <begin position="565"/>
        <end position="597"/>
    </location>
</feature>
<feature type="signal peptide" evidence="2">
    <location>
        <begin position="1"/>
        <end position="23"/>
    </location>
</feature>
<dbReference type="EMBL" id="BDSP01000278">
    <property type="protein sequence ID" value="GAX28721.1"/>
    <property type="molecule type" value="Genomic_DNA"/>
</dbReference>
<dbReference type="AlphaFoldDB" id="A0A1Z5KRU4"/>
<comment type="caution">
    <text evidence="3">The sequence shown here is derived from an EMBL/GenBank/DDBJ whole genome shotgun (WGS) entry which is preliminary data.</text>
</comment>
<organism evidence="3 4">
    <name type="scientific">Fistulifera solaris</name>
    <name type="common">Oleaginous diatom</name>
    <dbReference type="NCBI Taxonomy" id="1519565"/>
    <lineage>
        <taxon>Eukaryota</taxon>
        <taxon>Sar</taxon>
        <taxon>Stramenopiles</taxon>
        <taxon>Ochrophyta</taxon>
        <taxon>Bacillariophyta</taxon>
        <taxon>Bacillariophyceae</taxon>
        <taxon>Bacillariophycidae</taxon>
        <taxon>Naviculales</taxon>
        <taxon>Naviculaceae</taxon>
        <taxon>Fistulifera</taxon>
    </lineage>
</organism>
<accession>A0A1Z5KRU4</accession>
<feature type="compositionally biased region" description="Polar residues" evidence="1">
    <location>
        <begin position="528"/>
        <end position="537"/>
    </location>
</feature>
<feature type="region of interest" description="Disordered" evidence="1">
    <location>
        <begin position="479"/>
        <end position="500"/>
    </location>
</feature>
<feature type="region of interest" description="Disordered" evidence="1">
    <location>
        <begin position="281"/>
        <end position="302"/>
    </location>
</feature>
<dbReference type="Proteomes" id="UP000198406">
    <property type="component" value="Unassembled WGS sequence"/>
</dbReference>
<name>A0A1Z5KRU4_FISSO</name>
<protein>
    <submittedName>
        <fullName evidence="3">Uncharacterized protein</fullName>
    </submittedName>
</protein>
<feature type="non-terminal residue" evidence="3">
    <location>
        <position position="769"/>
    </location>
</feature>